<dbReference type="RefSeq" id="WP_306711948.1">
    <property type="nucleotide sequence ID" value="NZ_JAUJFI010000264.1"/>
</dbReference>
<accession>A0ABU0WQK2</accession>
<feature type="compositionally biased region" description="Polar residues" evidence="1">
    <location>
        <begin position="97"/>
        <end position="112"/>
    </location>
</feature>
<name>A0ABU0WQK2_9PROT</name>
<dbReference type="Proteomes" id="UP001227317">
    <property type="component" value="Unassembled WGS sequence"/>
</dbReference>
<proteinExistence type="predicted"/>
<dbReference type="EMBL" id="JAUJFI010000264">
    <property type="protein sequence ID" value="MDQ2106520.1"/>
    <property type="molecule type" value="Genomic_DNA"/>
</dbReference>
<feature type="region of interest" description="Disordered" evidence="1">
    <location>
        <begin position="87"/>
        <end position="112"/>
    </location>
</feature>
<protein>
    <submittedName>
        <fullName evidence="2">Uncharacterized protein</fullName>
    </submittedName>
</protein>
<comment type="caution">
    <text evidence="2">The sequence shown here is derived from an EMBL/GenBank/DDBJ whole genome shotgun (WGS) entry which is preliminary data.</text>
</comment>
<gene>
    <name evidence="2" type="ORF">QSG27_27785</name>
</gene>
<organism evidence="2 3">
    <name type="scientific">Azospirillum isscasi</name>
    <dbReference type="NCBI Taxonomy" id="3053926"/>
    <lineage>
        <taxon>Bacteria</taxon>
        <taxon>Pseudomonadati</taxon>
        <taxon>Pseudomonadota</taxon>
        <taxon>Alphaproteobacteria</taxon>
        <taxon>Rhodospirillales</taxon>
        <taxon>Azospirillaceae</taxon>
        <taxon>Azospirillum</taxon>
    </lineage>
</organism>
<evidence type="ECO:0000313" key="2">
    <source>
        <dbReference type="EMBL" id="MDQ2106520.1"/>
    </source>
</evidence>
<keyword evidence="3" id="KW-1185">Reference proteome</keyword>
<reference evidence="2 3" key="1">
    <citation type="submission" date="2023-06" db="EMBL/GenBank/DDBJ databases">
        <title>Azospirillum isscasensis sp.nov, a bacterium isolated from rhizosphere soil of rice.</title>
        <authorList>
            <person name="Wang H."/>
        </authorList>
    </citation>
    <scope>NUCLEOTIDE SEQUENCE [LARGE SCALE GENOMIC DNA]</scope>
    <source>
        <strain evidence="2 3">C340-1</strain>
    </source>
</reference>
<sequence length="379" mass="40807">MEPKIKIWRLHPQTLKRFVPHQHRDGYFRVADPTLGKVKHHAEHQIPVVSEEDLVAYIRRGYLCRMRGEETGQVNLIAASEIVTDAPGAASADPKASRTSPTSGVKTTSSMAMSLPPDLKPPASGLLPSHGRIACTDCFPGGTAEWGVSVAEGSGWRLTNNPMAWGGQNPRVLVLGFSKGGTQNDSILNRPHVEVAFRGGRHAVASILGTLGLMPSDRSIDELIADRDGDIAFGSLVRCSVSKLDRRSGRWVMSGSDIMGSCLREGAIGHVISNCTHRHLARLPPRLKLVILFGNNAGYVDGCFRAIAGVRPGLRKLNAVAYTDGAVTFVHVVHFKAQGGIVPNWCHGRPGQASHAERDQPLKRELALQAIQSGLTASS</sequence>
<evidence type="ECO:0000256" key="1">
    <source>
        <dbReference type="SAM" id="MobiDB-lite"/>
    </source>
</evidence>
<evidence type="ECO:0000313" key="3">
    <source>
        <dbReference type="Proteomes" id="UP001227317"/>
    </source>
</evidence>